<name>A0A940SQ89_9ENTE</name>
<dbReference type="EMBL" id="JAEEGA010000001">
    <property type="protein sequence ID" value="MBP1039462.1"/>
    <property type="molecule type" value="Genomic_DNA"/>
</dbReference>
<reference evidence="3" key="1">
    <citation type="submission" date="2020-12" db="EMBL/GenBank/DDBJ databases">
        <title>Vagococcus allomyrinae sp. nov. and Enterococcus lavae sp. nov., isolated from the larvae of Allomyrina dichotoma.</title>
        <authorList>
            <person name="Lee S.D."/>
        </authorList>
    </citation>
    <scope>NUCLEOTIDE SEQUENCE</scope>
    <source>
        <strain evidence="3">BWB3-3</strain>
    </source>
</reference>
<evidence type="ECO:0000256" key="1">
    <source>
        <dbReference type="SAM" id="SignalP"/>
    </source>
</evidence>
<dbReference type="Pfam" id="PF13731">
    <property type="entry name" value="WxL"/>
    <property type="match status" value="1"/>
</dbReference>
<proteinExistence type="predicted"/>
<dbReference type="InterPro" id="IPR027994">
    <property type="entry name" value="WxL_dom"/>
</dbReference>
<protein>
    <submittedName>
        <fullName evidence="3">WxL domain-containing protein</fullName>
    </submittedName>
</protein>
<feature type="signal peptide" evidence="1">
    <location>
        <begin position="1"/>
        <end position="24"/>
    </location>
</feature>
<evidence type="ECO:0000313" key="3">
    <source>
        <dbReference type="EMBL" id="MBP1039462.1"/>
    </source>
</evidence>
<dbReference type="AlphaFoldDB" id="A0A940SQ89"/>
<comment type="caution">
    <text evidence="3">The sequence shown here is derived from an EMBL/GenBank/DDBJ whole genome shotgun (WGS) entry which is preliminary data.</text>
</comment>
<feature type="chain" id="PRO_5037429149" evidence="1">
    <location>
        <begin position="25"/>
        <end position="269"/>
    </location>
</feature>
<evidence type="ECO:0000313" key="4">
    <source>
        <dbReference type="Proteomes" id="UP000674938"/>
    </source>
</evidence>
<dbReference type="Proteomes" id="UP000674938">
    <property type="component" value="Unassembled WGS sequence"/>
</dbReference>
<accession>A0A940SQ89</accession>
<feature type="domain" description="WxL" evidence="2">
    <location>
        <begin position="26"/>
        <end position="268"/>
    </location>
</feature>
<evidence type="ECO:0000259" key="2">
    <source>
        <dbReference type="Pfam" id="PF13731"/>
    </source>
</evidence>
<keyword evidence="1" id="KW-0732">Signal</keyword>
<dbReference type="RefSeq" id="WP_209524367.1">
    <property type="nucleotide sequence ID" value="NZ_JAEEGA010000001.1"/>
</dbReference>
<organism evidence="3 4">
    <name type="scientific">Vagococcus allomyrinae</name>
    <dbReference type="NCBI Taxonomy" id="2794353"/>
    <lineage>
        <taxon>Bacteria</taxon>
        <taxon>Bacillati</taxon>
        <taxon>Bacillota</taxon>
        <taxon>Bacilli</taxon>
        <taxon>Lactobacillales</taxon>
        <taxon>Enterococcaceae</taxon>
        <taxon>Vagococcus</taxon>
    </lineage>
</organism>
<keyword evidence="4" id="KW-1185">Reference proteome</keyword>
<gene>
    <name evidence="3" type="ORF">I6N95_00440</name>
</gene>
<sequence>MKKVLLSTLLTTLALGLVAPAALAVDKNTEGVIKFEPESVDDIILPETEPPIVVTPPTGSETEEFEAGLNMTVPGLEFGTVKMKMTDAEYNPLPQVYTNKETPATKYTLPPMAIVRDARGLAAGTGDWSLKVSAGQFKDDTKGVNLGASTLSFVKPRVFNSMRTVPGQEITALGLANITFTKTSVNVSSGSQLILSSKDGAAVGQTTYMLDEEAKYVIKNPGATGQEVTNLDANTPIKGVTLKVPGSVDKDKTATYKSVLTWTLSNTPD</sequence>